<dbReference type="Proteomes" id="UP000887578">
    <property type="component" value="Unplaced"/>
</dbReference>
<comment type="cofactor">
    <cofactor evidence="1">
        <name>a divalent metal cation</name>
        <dbReference type="ChEBI" id="CHEBI:60240"/>
    </cofactor>
</comment>
<protein>
    <submittedName>
        <fullName evidence="5">DDE Tnp4 domain-containing protein</fullName>
    </submittedName>
</protein>
<evidence type="ECO:0000259" key="3">
    <source>
        <dbReference type="Pfam" id="PF13359"/>
    </source>
</evidence>
<dbReference type="Pfam" id="PF13359">
    <property type="entry name" value="DDE_Tnp_4"/>
    <property type="match status" value="1"/>
</dbReference>
<accession>A0A914QTZ8</accession>
<reference evidence="5" key="1">
    <citation type="submission" date="2022-11" db="UniProtKB">
        <authorList>
            <consortium name="WormBaseParasite"/>
        </authorList>
    </citation>
    <scope>IDENTIFICATION</scope>
</reference>
<keyword evidence="2" id="KW-0479">Metal-binding</keyword>
<proteinExistence type="predicted"/>
<keyword evidence="4" id="KW-1185">Reference proteome</keyword>
<evidence type="ECO:0000256" key="1">
    <source>
        <dbReference type="ARBA" id="ARBA00001968"/>
    </source>
</evidence>
<evidence type="ECO:0000256" key="2">
    <source>
        <dbReference type="ARBA" id="ARBA00022723"/>
    </source>
</evidence>
<dbReference type="GO" id="GO:0046872">
    <property type="term" value="F:metal ion binding"/>
    <property type="evidence" value="ECO:0007669"/>
    <property type="project" value="UniProtKB-KW"/>
</dbReference>
<evidence type="ECO:0000313" key="4">
    <source>
        <dbReference type="Proteomes" id="UP000887578"/>
    </source>
</evidence>
<dbReference type="WBParaSite" id="PDA_v2.g7027.t1">
    <property type="protein sequence ID" value="PDA_v2.g7027.t1"/>
    <property type="gene ID" value="PDA_v2.g7027"/>
</dbReference>
<dbReference type="AlphaFoldDB" id="A0A914QTZ8"/>
<sequence>MHHLITLKGTPRHWRRHAWNMWTKYKLPNTVGAIDGTIVKIFNKADRNLYWSRKLKPSLNVQICMDSTRLIRYVSCFAPGSWHDRRAYRQCSLSKSIAEGKQYFFPGACLLADNGYCGVKQVLVPIPKNYPPQASVFYQYL</sequence>
<organism evidence="4 5">
    <name type="scientific">Panagrolaimus davidi</name>
    <dbReference type="NCBI Taxonomy" id="227884"/>
    <lineage>
        <taxon>Eukaryota</taxon>
        <taxon>Metazoa</taxon>
        <taxon>Ecdysozoa</taxon>
        <taxon>Nematoda</taxon>
        <taxon>Chromadorea</taxon>
        <taxon>Rhabditida</taxon>
        <taxon>Tylenchina</taxon>
        <taxon>Panagrolaimomorpha</taxon>
        <taxon>Panagrolaimoidea</taxon>
        <taxon>Panagrolaimidae</taxon>
        <taxon>Panagrolaimus</taxon>
    </lineage>
</organism>
<name>A0A914QTZ8_9BILA</name>
<evidence type="ECO:0000313" key="5">
    <source>
        <dbReference type="WBParaSite" id="PDA_v2.g7027.t1"/>
    </source>
</evidence>
<feature type="domain" description="DDE Tnp4" evidence="3">
    <location>
        <begin position="34"/>
        <end position="128"/>
    </location>
</feature>
<dbReference type="InterPro" id="IPR027806">
    <property type="entry name" value="HARBI1_dom"/>
</dbReference>